<accession>A0A9P8UVC3</accession>
<evidence type="ECO:0000256" key="1">
    <source>
        <dbReference type="ARBA" id="ARBA00022723"/>
    </source>
</evidence>
<comment type="caution">
    <text evidence="5">The sequence shown here is derived from an EMBL/GenBank/DDBJ whole genome shotgun (WGS) entry which is preliminary data.</text>
</comment>
<dbReference type="CDD" id="cd00067">
    <property type="entry name" value="GAL4"/>
    <property type="match status" value="1"/>
</dbReference>
<organism evidence="5 6">
    <name type="scientific">Truncatella angustata</name>
    <dbReference type="NCBI Taxonomy" id="152316"/>
    <lineage>
        <taxon>Eukaryota</taxon>
        <taxon>Fungi</taxon>
        <taxon>Dikarya</taxon>
        <taxon>Ascomycota</taxon>
        <taxon>Pezizomycotina</taxon>
        <taxon>Sordariomycetes</taxon>
        <taxon>Xylariomycetidae</taxon>
        <taxon>Amphisphaeriales</taxon>
        <taxon>Sporocadaceae</taxon>
        <taxon>Truncatella</taxon>
    </lineage>
</organism>
<dbReference type="Pfam" id="PF04082">
    <property type="entry name" value="Fungal_trans"/>
    <property type="match status" value="1"/>
</dbReference>
<evidence type="ECO:0000259" key="4">
    <source>
        <dbReference type="PROSITE" id="PS50048"/>
    </source>
</evidence>
<dbReference type="GO" id="GO:0006351">
    <property type="term" value="P:DNA-templated transcription"/>
    <property type="evidence" value="ECO:0007669"/>
    <property type="project" value="InterPro"/>
</dbReference>
<dbReference type="PROSITE" id="PS50048">
    <property type="entry name" value="ZN2_CY6_FUNGAL_2"/>
    <property type="match status" value="1"/>
</dbReference>
<evidence type="ECO:0000313" key="5">
    <source>
        <dbReference type="EMBL" id="KAH6659186.1"/>
    </source>
</evidence>
<dbReference type="PROSITE" id="PS00463">
    <property type="entry name" value="ZN2_CY6_FUNGAL_1"/>
    <property type="match status" value="1"/>
</dbReference>
<dbReference type="Pfam" id="PF00172">
    <property type="entry name" value="Zn_clus"/>
    <property type="match status" value="1"/>
</dbReference>
<keyword evidence="1" id="KW-0479">Metal-binding</keyword>
<feature type="domain" description="Zn(2)-C6 fungal-type" evidence="4">
    <location>
        <begin position="36"/>
        <end position="66"/>
    </location>
</feature>
<feature type="region of interest" description="Disordered" evidence="3">
    <location>
        <begin position="1"/>
        <end position="30"/>
    </location>
</feature>
<dbReference type="OrthoDB" id="426882at2759"/>
<dbReference type="InterPro" id="IPR036864">
    <property type="entry name" value="Zn2-C6_fun-type_DNA-bd_sf"/>
</dbReference>
<evidence type="ECO:0000313" key="6">
    <source>
        <dbReference type="Proteomes" id="UP000758603"/>
    </source>
</evidence>
<dbReference type="CDD" id="cd12148">
    <property type="entry name" value="fungal_TF_MHR"/>
    <property type="match status" value="1"/>
</dbReference>
<dbReference type="Proteomes" id="UP000758603">
    <property type="component" value="Unassembled WGS sequence"/>
</dbReference>
<reference evidence="5" key="1">
    <citation type="journal article" date="2021" name="Nat. Commun.">
        <title>Genetic determinants of endophytism in the Arabidopsis root mycobiome.</title>
        <authorList>
            <person name="Mesny F."/>
            <person name="Miyauchi S."/>
            <person name="Thiergart T."/>
            <person name="Pickel B."/>
            <person name="Atanasova L."/>
            <person name="Karlsson M."/>
            <person name="Huettel B."/>
            <person name="Barry K.W."/>
            <person name="Haridas S."/>
            <person name="Chen C."/>
            <person name="Bauer D."/>
            <person name="Andreopoulos W."/>
            <person name="Pangilinan J."/>
            <person name="LaButti K."/>
            <person name="Riley R."/>
            <person name="Lipzen A."/>
            <person name="Clum A."/>
            <person name="Drula E."/>
            <person name="Henrissat B."/>
            <person name="Kohler A."/>
            <person name="Grigoriev I.V."/>
            <person name="Martin F.M."/>
            <person name="Hacquard S."/>
        </authorList>
    </citation>
    <scope>NUCLEOTIDE SEQUENCE</scope>
    <source>
        <strain evidence="5">MPI-SDFR-AT-0073</strain>
    </source>
</reference>
<dbReference type="SMART" id="SM00066">
    <property type="entry name" value="GAL4"/>
    <property type="match status" value="1"/>
</dbReference>
<gene>
    <name evidence="5" type="ORF">BKA67DRAFT_529361</name>
</gene>
<keyword evidence="2" id="KW-0539">Nucleus</keyword>
<dbReference type="GO" id="GO:0008270">
    <property type="term" value="F:zinc ion binding"/>
    <property type="evidence" value="ECO:0007669"/>
    <property type="project" value="InterPro"/>
</dbReference>
<dbReference type="AlphaFoldDB" id="A0A9P8UVC3"/>
<dbReference type="InterPro" id="IPR007219">
    <property type="entry name" value="XnlR_reg_dom"/>
</dbReference>
<dbReference type="Gene3D" id="4.10.240.10">
    <property type="entry name" value="Zn(2)-C6 fungal-type DNA-binding domain"/>
    <property type="match status" value="1"/>
</dbReference>
<dbReference type="PANTHER" id="PTHR47256">
    <property type="entry name" value="ZN(II)2CYS6 TRANSCRIPTION FACTOR (EUROFUNG)-RELATED"/>
    <property type="match status" value="1"/>
</dbReference>
<dbReference type="RefSeq" id="XP_045963317.1">
    <property type="nucleotide sequence ID" value="XM_046099053.1"/>
</dbReference>
<dbReference type="EMBL" id="JAGPXC010000001">
    <property type="protein sequence ID" value="KAH6659186.1"/>
    <property type="molecule type" value="Genomic_DNA"/>
</dbReference>
<dbReference type="GO" id="GO:0003677">
    <property type="term" value="F:DNA binding"/>
    <property type="evidence" value="ECO:0007669"/>
    <property type="project" value="InterPro"/>
</dbReference>
<protein>
    <recommendedName>
        <fullName evidence="4">Zn(2)-C6 fungal-type domain-containing protein</fullName>
    </recommendedName>
</protein>
<dbReference type="InterPro" id="IPR053187">
    <property type="entry name" value="Notoamide_regulator"/>
</dbReference>
<dbReference type="GeneID" id="70127945"/>
<name>A0A9P8UVC3_9PEZI</name>
<sequence>MSRQLQQLLPRPGERDGEPGRPSSPIRSKRSTVRAACEPCRQKKTRCTAERPTCGPCRQRGIQCEYKTLALETHSMAQTRRYKAYEDLYGIIRRSGDDDAALLVKRIQSGEDVEALVRSIEEGDLLLQLSLRPEWRIRYDFPGRFGPIPPHLDGWPNPYLKSKLFGGSPFSDTANGNFTDPDSIGEHDRIYAIPFHVVKLADPRLNNLDLTKYTTVSQSKSLLRSLLEVYLLYEYPWNSFLHADFLLDDMIRGDNRHCSPLLINAIMAAAWHGYTAGKLRADFWRPDNLGYHFLAEAKRLLELEMGDPSFTTVQAAAIISLVCTVNGVDKLSWQYIRKAIELGRRVGLFDPNSRLQDIDHVAVVTTAWDLFNWQSWVCYHNFQVPLLIDPPPYPLPPKEDAIDYFGEIFVQYPGSESRTPIFHGAMHLSICEFRVIMNQIGARLFEPTDRPPSLSLDETYRARGILQAWYNSLPEELSPLNIAIPSHLLVHMQYHVVLIGIFEPHRHVSTPVSVESPKNIIAIAKTCFETLMRIYYMRHGFETYDYALLVYLPLLAFSSLRDGNDTLPGLELESRRTTQLLCAKGLYGQGKNMLLCRAIFSQFRAALKDPDMKRRLDQMVDDSPDLGRMLQELRSSWPVGLFNVPKGGGDLSVIPFLQWAGSPAEEGGHGLRQAGEAYDLSRVVELEE</sequence>
<evidence type="ECO:0000256" key="3">
    <source>
        <dbReference type="SAM" id="MobiDB-lite"/>
    </source>
</evidence>
<evidence type="ECO:0000256" key="2">
    <source>
        <dbReference type="ARBA" id="ARBA00023242"/>
    </source>
</evidence>
<dbReference type="PANTHER" id="PTHR47256:SF1">
    <property type="entry name" value="ZN(II)2CYS6 TRANSCRIPTION FACTOR (EUROFUNG)"/>
    <property type="match status" value="1"/>
</dbReference>
<proteinExistence type="predicted"/>
<dbReference type="GO" id="GO:0000981">
    <property type="term" value="F:DNA-binding transcription factor activity, RNA polymerase II-specific"/>
    <property type="evidence" value="ECO:0007669"/>
    <property type="project" value="InterPro"/>
</dbReference>
<dbReference type="InterPro" id="IPR001138">
    <property type="entry name" value="Zn2Cys6_DnaBD"/>
</dbReference>
<keyword evidence="6" id="KW-1185">Reference proteome</keyword>
<dbReference type="SUPFAM" id="SSF57701">
    <property type="entry name" value="Zn2/Cys6 DNA-binding domain"/>
    <property type="match status" value="1"/>
</dbReference>